<reference evidence="1" key="1">
    <citation type="journal article" date="2008" name="J. Basic Microbiol.">
        <title>Nucleotide sequence of plasmid pA387 of Amycolatopsis benzoatilytica and construction of a conjugative shuttle vector.</title>
        <authorList>
            <person name="Malhotra S."/>
            <person name="Majumdar S."/>
            <person name="Kumar M."/>
            <person name="Bhasin V.K."/>
            <person name="Gartemann K.H."/>
            <person name="Lal R."/>
        </authorList>
    </citation>
    <scope>NUCLEOTIDE SEQUENCE</scope>
    <source>
        <strain evidence="1">DSM 43387</strain>
        <plasmid evidence="1">pA387</plasmid>
    </source>
</reference>
<protein>
    <submittedName>
        <fullName evidence="1">ORF10</fullName>
    </submittedName>
</protein>
<dbReference type="RefSeq" id="WP_012477799.1">
    <property type="nucleotide sequence ID" value="NC_010905.1"/>
</dbReference>
<evidence type="ECO:0000313" key="1">
    <source>
        <dbReference type="EMBL" id="ABN48418.1"/>
    </source>
</evidence>
<name>A3FG43_9PSEU</name>
<geneLocation type="plasmid" evidence="1">
    <name>pA387</name>
</geneLocation>
<dbReference type="EMBL" id="EF375609">
    <property type="protein sequence ID" value="ABN48418.1"/>
    <property type="molecule type" value="Genomic_DNA"/>
</dbReference>
<keyword evidence="1" id="KW-0614">Plasmid</keyword>
<proteinExistence type="predicted"/>
<dbReference type="AlphaFoldDB" id="A3FG43"/>
<accession>A3FG43</accession>
<organism evidence="1">
    <name type="scientific">Amycolatopsis benzoatilytica</name>
    <dbReference type="NCBI Taxonomy" id="346045"/>
    <lineage>
        <taxon>Bacteria</taxon>
        <taxon>Bacillati</taxon>
        <taxon>Actinomycetota</taxon>
        <taxon>Actinomycetes</taxon>
        <taxon>Pseudonocardiales</taxon>
        <taxon>Pseudonocardiaceae</taxon>
        <taxon>Amycolatopsis</taxon>
    </lineage>
</organism>
<sequence length="69" mass="7659">MGRPKGRPPRWDADVQLKVIKARMPVELAEAFQKEAQKRGMNVQDFLGRLAEELTGVPYNPQGGLPLSA</sequence>